<sequence length="187" mass="19941">MGAMGQLTLSAGAGYLLQQEPDMTSDPSTGAPAPAHHASSHNPLRNSNMDNDRYSSVSNGVSGRQGAGPAGRQAQLGLFSRAFEMFTSPPSSTPYRPSKTLQDAHQARLMALRDARVQEPQPGPALAASTSTTNGSIHSKPPPQGEPSSFDIIEKPEAPEEPGSVPPPDEVEQDGQMERHRRHERRG</sequence>
<feature type="compositionally biased region" description="Low complexity" evidence="1">
    <location>
        <begin position="27"/>
        <end position="41"/>
    </location>
</feature>
<gene>
    <name evidence="2" type="ORF">PPNO1_LOCUS5420</name>
</gene>
<feature type="compositionally biased region" description="Low complexity" evidence="1">
    <location>
        <begin position="87"/>
        <end position="100"/>
    </location>
</feature>
<organism evidence="2 3">
    <name type="scientific">Parascedosporium putredinis</name>
    <dbReference type="NCBI Taxonomy" id="1442378"/>
    <lineage>
        <taxon>Eukaryota</taxon>
        <taxon>Fungi</taxon>
        <taxon>Dikarya</taxon>
        <taxon>Ascomycota</taxon>
        <taxon>Pezizomycotina</taxon>
        <taxon>Sordariomycetes</taxon>
        <taxon>Hypocreomycetidae</taxon>
        <taxon>Microascales</taxon>
        <taxon>Microascaceae</taxon>
        <taxon>Parascedosporium</taxon>
    </lineage>
</organism>
<feature type="compositionally biased region" description="Polar residues" evidence="1">
    <location>
        <begin position="128"/>
        <end position="137"/>
    </location>
</feature>
<accession>A0A9P1MCG5</accession>
<dbReference type="EMBL" id="CALLCH030000012">
    <property type="protein sequence ID" value="CAI4215713.1"/>
    <property type="molecule type" value="Genomic_DNA"/>
</dbReference>
<comment type="caution">
    <text evidence="2">The sequence shown here is derived from an EMBL/GenBank/DDBJ whole genome shotgun (WGS) entry which is preliminary data.</text>
</comment>
<reference evidence="2" key="1">
    <citation type="submission" date="2022-11" db="EMBL/GenBank/DDBJ databases">
        <authorList>
            <person name="Scott C."/>
            <person name="Bruce N."/>
        </authorList>
    </citation>
    <scope>NUCLEOTIDE SEQUENCE</scope>
</reference>
<feature type="compositionally biased region" description="Polar residues" evidence="1">
    <location>
        <begin position="42"/>
        <end position="62"/>
    </location>
</feature>
<dbReference type="Proteomes" id="UP000838763">
    <property type="component" value="Unassembled WGS sequence"/>
</dbReference>
<evidence type="ECO:0000313" key="3">
    <source>
        <dbReference type="Proteomes" id="UP000838763"/>
    </source>
</evidence>
<keyword evidence="3" id="KW-1185">Reference proteome</keyword>
<dbReference type="AlphaFoldDB" id="A0A9P1MCG5"/>
<evidence type="ECO:0000313" key="2">
    <source>
        <dbReference type="EMBL" id="CAI4215713.1"/>
    </source>
</evidence>
<evidence type="ECO:0000256" key="1">
    <source>
        <dbReference type="SAM" id="MobiDB-lite"/>
    </source>
</evidence>
<proteinExistence type="predicted"/>
<name>A0A9P1MCG5_9PEZI</name>
<feature type="region of interest" description="Disordered" evidence="1">
    <location>
        <begin position="15"/>
        <end position="187"/>
    </location>
</feature>
<protein>
    <submittedName>
        <fullName evidence="2">Uncharacterized protein</fullName>
    </submittedName>
</protein>